<dbReference type="EMBL" id="BAAFGK010000004">
    <property type="protein sequence ID" value="GAB0056772.1"/>
    <property type="molecule type" value="Genomic_DNA"/>
</dbReference>
<dbReference type="InterPro" id="IPR043129">
    <property type="entry name" value="ATPase_NBD"/>
</dbReference>
<sequence>MSAFPSIEGGLARIRERLTLRVPDGWRGLREPVDLKKFFKRSRKKAEGVAALHASPDGVGLVHVLFPEGERPRLEVCVFSPVPKGQTAAKVAQGLVKSHKLEKARFVGVLDRSAYVLFPADAPELPREEWNAAMKWRVKDQIPFPVTQAVVEIFAMPGNSTRIYVAVARESEVRDLVRLFQGAGVKLTALDIPELALRNLARGLPDDHDGMVMLHLEKKSGMVMMIKRGQFYLARRFENGFDTLLENLDDDGGGVTRAPFMDRIALEAQRTMDYFESHFGQGQASSLHITPMVVPIEGVRQALAERLGMRIRPLPVNEILECPEGVAESDLARLLPAIGATMRERGGEEA</sequence>
<accession>A0ABQ0C7B2</accession>
<keyword evidence="2" id="KW-1185">Reference proteome</keyword>
<protein>
    <recommendedName>
        <fullName evidence="3">MSHA biogenesis protein MshI</fullName>
    </recommendedName>
</protein>
<dbReference type="Proteomes" id="UP001628193">
    <property type="component" value="Unassembled WGS sequence"/>
</dbReference>
<dbReference type="Gene3D" id="3.30.420.40">
    <property type="match status" value="2"/>
</dbReference>
<reference evidence="1 2" key="1">
    <citation type="submission" date="2024-05" db="EMBL/GenBank/DDBJ databases">
        <authorList>
            <consortium name="Candidatus Magnetaquicoccaceae bacterium FCR-1 genome sequencing consortium"/>
            <person name="Shimoshige H."/>
            <person name="Shimamura S."/>
            <person name="Taoka A."/>
            <person name="Kobayashi H."/>
            <person name="Maekawa T."/>
        </authorList>
    </citation>
    <scope>NUCLEOTIDE SEQUENCE [LARGE SCALE GENOMIC DNA]</scope>
    <source>
        <strain evidence="1 2">FCR-1</strain>
    </source>
</reference>
<reference evidence="1 2" key="2">
    <citation type="submission" date="2024-09" db="EMBL/GenBank/DDBJ databases">
        <title>Draft genome sequence of Candidatus Magnetaquicoccaceae bacterium FCR-1.</title>
        <authorList>
            <person name="Shimoshige H."/>
            <person name="Shimamura S."/>
            <person name="Taoka A."/>
            <person name="Kobayashi H."/>
            <person name="Maekawa T."/>
        </authorList>
    </citation>
    <scope>NUCLEOTIDE SEQUENCE [LARGE SCALE GENOMIC DNA]</scope>
    <source>
        <strain evidence="1 2">FCR-1</strain>
    </source>
</reference>
<name>A0ABQ0C7B2_9PROT</name>
<dbReference type="SUPFAM" id="SSF53067">
    <property type="entry name" value="Actin-like ATPase domain"/>
    <property type="match status" value="1"/>
</dbReference>
<gene>
    <name evidence="1" type="ORF">SIID45300_01084</name>
</gene>
<dbReference type="Gene3D" id="3.30.1490.300">
    <property type="match status" value="1"/>
</dbReference>
<evidence type="ECO:0008006" key="3">
    <source>
        <dbReference type="Google" id="ProtNLM"/>
    </source>
</evidence>
<organism evidence="1 2">
    <name type="scientific">Candidatus Magnetaquiglobus chichijimensis</name>
    <dbReference type="NCBI Taxonomy" id="3141448"/>
    <lineage>
        <taxon>Bacteria</taxon>
        <taxon>Pseudomonadati</taxon>
        <taxon>Pseudomonadota</taxon>
        <taxon>Magnetococcia</taxon>
        <taxon>Magnetococcales</taxon>
        <taxon>Candidatus Magnetaquicoccaceae</taxon>
        <taxon>Candidatus Magnetaquiglobus</taxon>
    </lineage>
</organism>
<evidence type="ECO:0000313" key="1">
    <source>
        <dbReference type="EMBL" id="GAB0056772.1"/>
    </source>
</evidence>
<proteinExistence type="predicted"/>
<comment type="caution">
    <text evidence="1">The sequence shown here is derived from an EMBL/GenBank/DDBJ whole genome shotgun (WGS) entry which is preliminary data.</text>
</comment>
<evidence type="ECO:0000313" key="2">
    <source>
        <dbReference type="Proteomes" id="UP001628193"/>
    </source>
</evidence>